<protein>
    <submittedName>
        <fullName evidence="7">Methylamine utilization protein MauE</fullName>
    </submittedName>
</protein>
<evidence type="ECO:0000256" key="2">
    <source>
        <dbReference type="ARBA" id="ARBA00022692"/>
    </source>
</evidence>
<keyword evidence="8" id="KW-1185">Reference proteome</keyword>
<accession>A0A438MI64</accession>
<dbReference type="GO" id="GO:0016020">
    <property type="term" value="C:membrane"/>
    <property type="evidence" value="ECO:0007669"/>
    <property type="project" value="UniProtKB-SubCell"/>
</dbReference>
<keyword evidence="3 5" id="KW-1133">Transmembrane helix</keyword>
<evidence type="ECO:0000313" key="8">
    <source>
        <dbReference type="Proteomes" id="UP000284824"/>
    </source>
</evidence>
<comment type="subcellular location">
    <subcellularLocation>
        <location evidence="1">Membrane</location>
        <topology evidence="1">Multi-pass membrane protein</topology>
    </subcellularLocation>
</comment>
<dbReference type="EMBL" id="SAUN01000001">
    <property type="protein sequence ID" value="RVX45582.1"/>
    <property type="molecule type" value="Genomic_DNA"/>
</dbReference>
<dbReference type="GO" id="GO:0030416">
    <property type="term" value="P:methylamine metabolic process"/>
    <property type="evidence" value="ECO:0007669"/>
    <property type="project" value="InterPro"/>
</dbReference>
<feature type="transmembrane region" description="Helical" evidence="5">
    <location>
        <begin position="116"/>
        <end position="133"/>
    </location>
</feature>
<evidence type="ECO:0000256" key="1">
    <source>
        <dbReference type="ARBA" id="ARBA00004141"/>
    </source>
</evidence>
<dbReference type="AlphaFoldDB" id="A0A438MI64"/>
<evidence type="ECO:0000256" key="3">
    <source>
        <dbReference type="ARBA" id="ARBA00022989"/>
    </source>
</evidence>
<proteinExistence type="predicted"/>
<organism evidence="7 8">
    <name type="scientific">Nonomuraea polychroma</name>
    <dbReference type="NCBI Taxonomy" id="46176"/>
    <lineage>
        <taxon>Bacteria</taxon>
        <taxon>Bacillati</taxon>
        <taxon>Actinomycetota</taxon>
        <taxon>Actinomycetes</taxon>
        <taxon>Streptosporangiales</taxon>
        <taxon>Streptosporangiaceae</taxon>
        <taxon>Nonomuraea</taxon>
    </lineage>
</organism>
<gene>
    <name evidence="7" type="ORF">EDD27_8393</name>
</gene>
<feature type="transmembrane region" description="Helical" evidence="5">
    <location>
        <begin position="44"/>
        <end position="67"/>
    </location>
</feature>
<dbReference type="Proteomes" id="UP000284824">
    <property type="component" value="Unassembled WGS sequence"/>
</dbReference>
<evidence type="ECO:0000256" key="4">
    <source>
        <dbReference type="ARBA" id="ARBA00023136"/>
    </source>
</evidence>
<name>A0A438MI64_9ACTN</name>
<feature type="domain" description="Methylamine utilisation protein MauE" evidence="6">
    <location>
        <begin position="1"/>
        <end position="131"/>
    </location>
</feature>
<dbReference type="RefSeq" id="WP_164904015.1">
    <property type="nucleotide sequence ID" value="NZ_SAUN01000001.1"/>
</dbReference>
<comment type="caution">
    <text evidence="7">The sequence shown here is derived from an EMBL/GenBank/DDBJ whole genome shotgun (WGS) entry which is preliminary data.</text>
</comment>
<evidence type="ECO:0000259" key="6">
    <source>
        <dbReference type="Pfam" id="PF07291"/>
    </source>
</evidence>
<keyword evidence="4 5" id="KW-0472">Membrane</keyword>
<dbReference type="Pfam" id="PF07291">
    <property type="entry name" value="MauE"/>
    <property type="match status" value="1"/>
</dbReference>
<feature type="transmembrane region" description="Helical" evidence="5">
    <location>
        <begin position="140"/>
        <end position="160"/>
    </location>
</feature>
<evidence type="ECO:0000256" key="5">
    <source>
        <dbReference type="SAM" id="Phobius"/>
    </source>
</evidence>
<keyword evidence="2 5" id="KW-0812">Transmembrane</keyword>
<reference evidence="7 8" key="1">
    <citation type="submission" date="2019-01" db="EMBL/GenBank/DDBJ databases">
        <title>Sequencing the genomes of 1000 actinobacteria strains.</title>
        <authorList>
            <person name="Klenk H.-P."/>
        </authorList>
    </citation>
    <scope>NUCLEOTIDE SEQUENCE [LARGE SCALE GENOMIC DNA]</scope>
    <source>
        <strain evidence="7 8">DSM 43925</strain>
    </source>
</reference>
<evidence type="ECO:0000313" key="7">
    <source>
        <dbReference type="EMBL" id="RVX45582.1"/>
    </source>
</evidence>
<sequence>MEYVALGCRSLVALLFLVSAASKLRGRSAYADFLAATRRLAPPWPPVRVAAATVVAAELAIVVLVAVPGTVQAGFALAMGLLAAFTCAIAAALRRAERAPCACFGASDRPLGHGHVARNLILMAVSALGLLTYAPVTGDVAAMLTAVAAGAVAAIVVALGDDLIDLFSPTA</sequence>
<feature type="transmembrane region" description="Helical" evidence="5">
    <location>
        <begin position="74"/>
        <end position="96"/>
    </location>
</feature>
<dbReference type="InterPro" id="IPR009908">
    <property type="entry name" value="Methylamine_util_MauE"/>
</dbReference>